<feature type="compositionally biased region" description="Basic and acidic residues" evidence="1">
    <location>
        <begin position="41"/>
        <end position="51"/>
    </location>
</feature>
<organism evidence="2 3">
    <name type="scientific">Pedobacter roseus</name>
    <dbReference type="NCBI Taxonomy" id="336820"/>
    <lineage>
        <taxon>Bacteria</taxon>
        <taxon>Pseudomonadati</taxon>
        <taxon>Bacteroidota</taxon>
        <taxon>Sphingobacteriia</taxon>
        <taxon>Sphingobacteriales</taxon>
        <taxon>Sphingobacteriaceae</taxon>
        <taxon>Pedobacter</taxon>
    </lineage>
</organism>
<dbReference type="EMBL" id="CP060723">
    <property type="protein sequence ID" value="QNN41063.1"/>
    <property type="molecule type" value="Genomic_DNA"/>
</dbReference>
<feature type="compositionally biased region" description="Basic and acidic residues" evidence="1">
    <location>
        <begin position="76"/>
        <end position="92"/>
    </location>
</feature>
<accession>A0A7G9QCI8</accession>
<evidence type="ECO:0000256" key="1">
    <source>
        <dbReference type="SAM" id="MobiDB-lite"/>
    </source>
</evidence>
<feature type="region of interest" description="Disordered" evidence="1">
    <location>
        <begin position="1"/>
        <end position="51"/>
    </location>
</feature>
<gene>
    <name evidence="2" type="ORF">H9L23_18335</name>
</gene>
<evidence type="ECO:0000313" key="3">
    <source>
        <dbReference type="Proteomes" id="UP000515806"/>
    </source>
</evidence>
<keyword evidence="3" id="KW-1185">Reference proteome</keyword>
<protein>
    <submittedName>
        <fullName evidence="2">Uncharacterized protein</fullName>
    </submittedName>
</protein>
<dbReference type="Proteomes" id="UP000515806">
    <property type="component" value="Chromosome"/>
</dbReference>
<evidence type="ECO:0000313" key="2">
    <source>
        <dbReference type="EMBL" id="QNN41063.1"/>
    </source>
</evidence>
<feature type="region of interest" description="Disordered" evidence="1">
    <location>
        <begin position="72"/>
        <end position="92"/>
    </location>
</feature>
<name>A0A7G9QCI8_9SPHI</name>
<dbReference type="RefSeq" id="WP_187591713.1">
    <property type="nucleotide sequence ID" value="NZ_CP060723.1"/>
</dbReference>
<dbReference type="KEGG" id="proe:H9L23_18335"/>
<reference evidence="2 3" key="1">
    <citation type="submission" date="2020-08" db="EMBL/GenBank/DDBJ databases">
        <title>Genome sequence of Pedobacter roseus KACC 11594T.</title>
        <authorList>
            <person name="Hyun D.-W."/>
            <person name="Bae J.-W."/>
        </authorList>
    </citation>
    <scope>NUCLEOTIDE SEQUENCE [LARGE SCALE GENOMIC DNA]</scope>
    <source>
        <strain evidence="2 3">KACC 11594</strain>
    </source>
</reference>
<proteinExistence type="predicted"/>
<feature type="compositionally biased region" description="Basic and acidic residues" evidence="1">
    <location>
        <begin position="1"/>
        <end position="23"/>
    </location>
</feature>
<sequence length="92" mass="10505">MEMNDDIKKREVDQQLGSHKDEGIDWDNGEATYGHKRSDFKRKDEPEETHLAKADAAAHNINKELKNVNFSQNEDIANRNKDAAKGIRGKDL</sequence>
<dbReference type="AlphaFoldDB" id="A0A7G9QCI8"/>